<dbReference type="InterPro" id="IPR016181">
    <property type="entry name" value="Acyl_CoA_acyltransferase"/>
</dbReference>
<dbReference type="CDD" id="cd04301">
    <property type="entry name" value="NAT_SF"/>
    <property type="match status" value="1"/>
</dbReference>
<sequence>MHTAYMLAVGSGDSPTSIDLVTPGPQDREAIDAAIQLGNAARATLGHMPFSVYDDAAVKGTLLVAHAGERVVGYALFALARRRVRLSHLCVDPDWRGKGIARLLVEQISDLHQDHLGIAARCRRDYRLGEMWICLGFAQRGERPGRGSSGELLIDWWRDHDHPNLLSADADTILVRAAIDMNVVRDLTEAGRTNADESHALLAPHLVGLLEVVRTAALNTEIDRLDSDLRAQCTDRVQTFPSVRSDSAARVHIIDELQRHTRPLDPANPRDTQDLLDLQHVGDAIAANLNVLVTNDQNLTRIYREVAERHGLRIMRPADVVIHIDELAHAEAYRPASLLDTGYVERRLRSGENQTIEALRNDASGERPRQLQGALNKLAVSGAQRLGIYQPTGELVAAYATAESSGVLRVPLLRVANQPLADTLARQLLFRLRQSARDAALPMIQITDPHMSPQARLAAVDDGFQETDGTLYGHAIAAVGPAAEVERAAISATRSAGLPEPAPLRSGMPAVAVAELERVWWPAKIVDSELPTYLIPIRQPFSSQLLGVPASIFPRRDALGISREHVYYRSPGGTRPQSPARLLWYMSEGGTSTQQPAAIIACSQLDAVVTAPPDDLYDRFQHLGIWDRSTVHGIARDGYAQALRFTNTEIFPRPISRQTFRRLALAHEGPAAPPQQPTRIAATLFAALYQEGRAQ</sequence>
<reference evidence="2 3" key="1">
    <citation type="submission" date="2021-03" db="EMBL/GenBank/DDBJ databases">
        <title>Whole genome shotgun sequence of Salinispora arenicola NBRC 105043.</title>
        <authorList>
            <person name="Komaki H."/>
            <person name="Tamura T."/>
        </authorList>
    </citation>
    <scope>NUCLEOTIDE SEQUENCE [LARGE SCALE GENOMIC DNA]</scope>
    <source>
        <strain evidence="2 3">NBRC 105043</strain>
    </source>
</reference>
<evidence type="ECO:0000313" key="3">
    <source>
        <dbReference type="Proteomes" id="UP000677457"/>
    </source>
</evidence>
<dbReference type="Pfam" id="PF13673">
    <property type="entry name" value="Acetyltransf_10"/>
    <property type="match status" value="1"/>
</dbReference>
<keyword evidence="3" id="KW-1185">Reference proteome</keyword>
<protein>
    <recommendedName>
        <fullName evidence="1">N-acetyltransferase domain-containing protein</fullName>
    </recommendedName>
</protein>
<dbReference type="SUPFAM" id="SSF55729">
    <property type="entry name" value="Acyl-CoA N-acyltransferases (Nat)"/>
    <property type="match status" value="1"/>
</dbReference>
<evidence type="ECO:0000313" key="2">
    <source>
        <dbReference type="EMBL" id="GIM87197.1"/>
    </source>
</evidence>
<dbReference type="EMBL" id="BOQM01000032">
    <property type="protein sequence ID" value="GIM87197.1"/>
    <property type="molecule type" value="Genomic_DNA"/>
</dbReference>
<comment type="caution">
    <text evidence="2">The sequence shown here is derived from an EMBL/GenBank/DDBJ whole genome shotgun (WGS) entry which is preliminary data.</text>
</comment>
<feature type="domain" description="N-acetyltransferase" evidence="1">
    <location>
        <begin position="16"/>
        <end position="159"/>
    </location>
</feature>
<dbReference type="InterPro" id="IPR000182">
    <property type="entry name" value="GNAT_dom"/>
</dbReference>
<proteinExistence type="predicted"/>
<accession>A0ABQ4JZ41</accession>
<evidence type="ECO:0000259" key="1">
    <source>
        <dbReference type="PROSITE" id="PS51186"/>
    </source>
</evidence>
<name>A0ABQ4JZ41_SALAC</name>
<dbReference type="Proteomes" id="UP000677457">
    <property type="component" value="Unassembled WGS sequence"/>
</dbReference>
<organism evidence="2 3">
    <name type="scientific">Salinispora arenicola</name>
    <dbReference type="NCBI Taxonomy" id="168697"/>
    <lineage>
        <taxon>Bacteria</taxon>
        <taxon>Bacillati</taxon>
        <taxon>Actinomycetota</taxon>
        <taxon>Actinomycetes</taxon>
        <taxon>Micromonosporales</taxon>
        <taxon>Micromonosporaceae</taxon>
        <taxon>Salinispora</taxon>
    </lineage>
</organism>
<dbReference type="PROSITE" id="PS51186">
    <property type="entry name" value="GNAT"/>
    <property type="match status" value="1"/>
</dbReference>
<gene>
    <name evidence="2" type="ORF">Sar04_39330</name>
</gene>
<dbReference type="Gene3D" id="3.40.630.30">
    <property type="match status" value="1"/>
</dbReference>